<comment type="similarity">
    <text evidence="1">Belongs to the glycosyl hydrolase 43 family.</text>
</comment>
<evidence type="ECO:0000256" key="3">
    <source>
        <dbReference type="ARBA" id="ARBA00022801"/>
    </source>
</evidence>
<evidence type="ECO:0000256" key="1">
    <source>
        <dbReference type="ARBA" id="ARBA00009865"/>
    </source>
</evidence>
<dbReference type="InterPro" id="IPR006710">
    <property type="entry name" value="Glyco_hydro_43"/>
</dbReference>
<evidence type="ECO:0000256" key="7">
    <source>
        <dbReference type="SAM" id="SignalP"/>
    </source>
</evidence>
<evidence type="ECO:0000256" key="2">
    <source>
        <dbReference type="ARBA" id="ARBA00022651"/>
    </source>
</evidence>
<gene>
    <name evidence="8" type="ORF">Raf01_33940</name>
</gene>
<dbReference type="Pfam" id="PF04616">
    <property type="entry name" value="Glyco_hydro_43"/>
    <property type="match status" value="2"/>
</dbReference>
<dbReference type="RefSeq" id="WP_203918865.1">
    <property type="nucleotide sequence ID" value="NZ_BONZ01000032.1"/>
</dbReference>
<dbReference type="PROSITE" id="PS51318">
    <property type="entry name" value="TAT"/>
    <property type="match status" value="1"/>
</dbReference>
<evidence type="ECO:0000313" key="8">
    <source>
        <dbReference type="EMBL" id="GIH15222.1"/>
    </source>
</evidence>
<dbReference type="CDD" id="cd08991">
    <property type="entry name" value="GH43_HoAraf43-like"/>
    <property type="match status" value="1"/>
</dbReference>
<dbReference type="InterPro" id="IPR006311">
    <property type="entry name" value="TAT_signal"/>
</dbReference>
<keyword evidence="4" id="KW-0119">Carbohydrate metabolism</keyword>
<reference evidence="8" key="1">
    <citation type="submission" date="2021-01" db="EMBL/GenBank/DDBJ databases">
        <title>Whole genome shotgun sequence of Rugosimonospora africana NBRC 104875.</title>
        <authorList>
            <person name="Komaki H."/>
            <person name="Tamura T."/>
        </authorList>
    </citation>
    <scope>NUCLEOTIDE SEQUENCE</scope>
    <source>
        <strain evidence="8">NBRC 104875</strain>
    </source>
</reference>
<feature type="chain" id="PRO_5039621614" evidence="7">
    <location>
        <begin position="39"/>
        <end position="607"/>
    </location>
</feature>
<name>A0A8J3VQN3_9ACTN</name>
<keyword evidence="2" id="KW-0624">Polysaccharide degradation</keyword>
<feature type="signal peptide" evidence="7">
    <location>
        <begin position="1"/>
        <end position="38"/>
    </location>
</feature>
<protein>
    <submittedName>
        <fullName evidence="8">Uncharacterized protein</fullName>
    </submittedName>
</protein>
<feature type="site" description="Important for catalytic activity, responsible for pKa modulation of the active site Glu and correct orientation of both the proton donor and substrate" evidence="6">
    <location>
        <position position="244"/>
    </location>
</feature>
<keyword evidence="7" id="KW-0732">Signal</keyword>
<keyword evidence="5" id="KW-0326">Glycosidase</keyword>
<keyword evidence="9" id="KW-1185">Reference proteome</keyword>
<sequence>MSEIEGSAVPANISPGSRASRRRFLQLSALAGAGAALAAPGAAAASAPAGQKAGQSKPPVNGRGTNATYYNDAQFNAADPFVLHDVSGYYYAYSTDGATTVDGRSYLFAVYRSPDLVTWEQLPGGAIPADEPNRWGRDWFWAPAVYHNRSTGKYFMFYAARQRDNVERDFGYASFEEPCKVGVAVADSPAGPFSSIANHPIDYFPYDPDYHDVNLIMDATQLKPPATLAEGLTAPLGTYIPFIDPDVFFDEDGRIYLYFSRNAYRNWVWDTELGKYIEESNIYAVELTRDWWNDPTGSTLPSIAPAYRDANKRVDAPPGARRDGYAPILSYGADPQAWENAHVNDYTLYHGTRKDRRWEEGSTTFVRHVRDGRGKPVRVYYLLYSANNWENEYYGVGYATSSGPLGPFTKYAGNPILSEDLSLPISGTGHGSLAFSPDGQESYYVHHGRPADGPRKLYTSRLLMDGAGVDAHGVPALSTVESVSDEPVPSGVAPYRLTTSAGKVVVSVGQSAPATWTVQSANRVPMPLANPLNRVVVGVDRPDVVAVAADGASSATLTGLRPGTAVVTLAYQRRLASGQYVDVVNRRGAHSEPVTQVVRVVVTNRPA</sequence>
<accession>A0A8J3VQN3</accession>
<keyword evidence="3" id="KW-0378">Hydrolase</keyword>
<dbReference type="AlphaFoldDB" id="A0A8J3VQN3"/>
<dbReference type="InterPro" id="IPR023296">
    <property type="entry name" value="Glyco_hydro_beta-prop_sf"/>
</dbReference>
<dbReference type="EMBL" id="BONZ01000032">
    <property type="protein sequence ID" value="GIH15222.1"/>
    <property type="molecule type" value="Genomic_DNA"/>
</dbReference>
<proteinExistence type="inferred from homology"/>
<comment type="caution">
    <text evidence="8">The sequence shown here is derived from an EMBL/GenBank/DDBJ whole genome shotgun (WGS) entry which is preliminary data.</text>
</comment>
<dbReference type="SUPFAM" id="SSF75005">
    <property type="entry name" value="Arabinanase/levansucrase/invertase"/>
    <property type="match status" value="1"/>
</dbReference>
<evidence type="ECO:0000256" key="6">
    <source>
        <dbReference type="PIRSR" id="PIRSR606710-2"/>
    </source>
</evidence>
<dbReference type="InterPro" id="IPR052176">
    <property type="entry name" value="Glycosyl_Hydrlase_43_Enz"/>
</dbReference>
<evidence type="ECO:0000313" key="9">
    <source>
        <dbReference type="Proteomes" id="UP000642748"/>
    </source>
</evidence>
<dbReference type="Proteomes" id="UP000642748">
    <property type="component" value="Unassembled WGS sequence"/>
</dbReference>
<evidence type="ECO:0000256" key="5">
    <source>
        <dbReference type="ARBA" id="ARBA00023295"/>
    </source>
</evidence>
<dbReference type="PANTHER" id="PTHR43772">
    <property type="entry name" value="ENDO-1,4-BETA-XYLANASE"/>
    <property type="match status" value="1"/>
</dbReference>
<dbReference type="GO" id="GO:0045493">
    <property type="term" value="P:xylan catabolic process"/>
    <property type="evidence" value="ECO:0007669"/>
    <property type="project" value="UniProtKB-KW"/>
</dbReference>
<organism evidence="8 9">
    <name type="scientific">Rugosimonospora africana</name>
    <dbReference type="NCBI Taxonomy" id="556532"/>
    <lineage>
        <taxon>Bacteria</taxon>
        <taxon>Bacillati</taxon>
        <taxon>Actinomycetota</taxon>
        <taxon>Actinomycetes</taxon>
        <taxon>Micromonosporales</taxon>
        <taxon>Micromonosporaceae</taxon>
        <taxon>Rugosimonospora</taxon>
    </lineage>
</organism>
<dbReference type="PANTHER" id="PTHR43772:SF2">
    <property type="entry name" value="PUTATIVE (AFU_ORTHOLOGUE AFUA_2G04480)-RELATED"/>
    <property type="match status" value="1"/>
</dbReference>
<dbReference type="GO" id="GO:0004553">
    <property type="term" value="F:hydrolase activity, hydrolyzing O-glycosyl compounds"/>
    <property type="evidence" value="ECO:0007669"/>
    <property type="project" value="InterPro"/>
</dbReference>
<keyword evidence="2" id="KW-0858">Xylan degradation</keyword>
<dbReference type="Gene3D" id="2.115.10.20">
    <property type="entry name" value="Glycosyl hydrolase domain, family 43"/>
    <property type="match status" value="1"/>
</dbReference>
<evidence type="ECO:0000256" key="4">
    <source>
        <dbReference type="ARBA" id="ARBA00023277"/>
    </source>
</evidence>